<keyword evidence="1" id="KW-1133">Transmembrane helix</keyword>
<evidence type="ECO:0000313" key="4">
    <source>
        <dbReference type="Proteomes" id="UP000186922"/>
    </source>
</evidence>
<evidence type="ECO:0008006" key="5">
    <source>
        <dbReference type="Google" id="ProtNLM"/>
    </source>
</evidence>
<dbReference type="Proteomes" id="UP000186922">
    <property type="component" value="Unassembled WGS sequence"/>
</dbReference>
<protein>
    <recommendedName>
        <fullName evidence="5">Sulfur globule protein CV3</fullName>
    </recommendedName>
</protein>
<comment type="caution">
    <text evidence="3">The sequence shown here is derived from an EMBL/GenBank/DDBJ whole genome shotgun (WGS) entry which is preliminary data.</text>
</comment>
<sequence>MSRLSLLCLLVVVVLMVSLQGADAWFRRRFGFGGFGFPFYGGFGWGFPYGGFGFGYPFFGGWGGFGLGFYGK</sequence>
<organism evidence="3 4">
    <name type="scientific">Ramazzottius varieornatus</name>
    <name type="common">Water bear</name>
    <name type="synonym">Tardigrade</name>
    <dbReference type="NCBI Taxonomy" id="947166"/>
    <lineage>
        <taxon>Eukaryota</taxon>
        <taxon>Metazoa</taxon>
        <taxon>Ecdysozoa</taxon>
        <taxon>Tardigrada</taxon>
        <taxon>Eutardigrada</taxon>
        <taxon>Parachela</taxon>
        <taxon>Hypsibioidea</taxon>
        <taxon>Ramazzottiidae</taxon>
        <taxon>Ramazzottius</taxon>
    </lineage>
</organism>
<keyword evidence="2" id="KW-0732">Signal</keyword>
<dbReference type="AlphaFoldDB" id="A0A1D1VGV6"/>
<evidence type="ECO:0000313" key="3">
    <source>
        <dbReference type="EMBL" id="GAV00887.1"/>
    </source>
</evidence>
<proteinExistence type="predicted"/>
<keyword evidence="1" id="KW-0472">Membrane</keyword>
<gene>
    <name evidence="3" type="primary">RvY_11675-1</name>
    <name evidence="3" type="synonym">RvY_11675.1</name>
    <name evidence="3" type="ORF">RvY_11675</name>
</gene>
<reference evidence="3 4" key="1">
    <citation type="journal article" date="2016" name="Nat. Commun.">
        <title>Extremotolerant tardigrade genome and improved radiotolerance of human cultured cells by tardigrade-unique protein.</title>
        <authorList>
            <person name="Hashimoto T."/>
            <person name="Horikawa D.D."/>
            <person name="Saito Y."/>
            <person name="Kuwahara H."/>
            <person name="Kozuka-Hata H."/>
            <person name="Shin-I T."/>
            <person name="Minakuchi Y."/>
            <person name="Ohishi K."/>
            <person name="Motoyama A."/>
            <person name="Aizu T."/>
            <person name="Enomoto A."/>
            <person name="Kondo K."/>
            <person name="Tanaka S."/>
            <person name="Hara Y."/>
            <person name="Koshikawa S."/>
            <person name="Sagara H."/>
            <person name="Miura T."/>
            <person name="Yokobori S."/>
            <person name="Miyagawa K."/>
            <person name="Suzuki Y."/>
            <person name="Kubo T."/>
            <person name="Oyama M."/>
            <person name="Kohara Y."/>
            <person name="Fujiyama A."/>
            <person name="Arakawa K."/>
            <person name="Katayama T."/>
            <person name="Toyoda A."/>
            <person name="Kunieda T."/>
        </authorList>
    </citation>
    <scope>NUCLEOTIDE SEQUENCE [LARGE SCALE GENOMIC DNA]</scope>
    <source>
        <strain evidence="3 4">YOKOZUNA-1</strain>
    </source>
</reference>
<keyword evidence="4" id="KW-1185">Reference proteome</keyword>
<feature type="transmembrane region" description="Helical" evidence="1">
    <location>
        <begin position="45"/>
        <end position="70"/>
    </location>
</feature>
<accession>A0A1D1VGV6</accession>
<evidence type="ECO:0000256" key="2">
    <source>
        <dbReference type="SAM" id="SignalP"/>
    </source>
</evidence>
<evidence type="ECO:0000256" key="1">
    <source>
        <dbReference type="SAM" id="Phobius"/>
    </source>
</evidence>
<feature type="chain" id="PRO_5008898398" description="Sulfur globule protein CV3" evidence="2">
    <location>
        <begin position="25"/>
        <end position="72"/>
    </location>
</feature>
<dbReference type="EMBL" id="BDGG01000006">
    <property type="protein sequence ID" value="GAV00887.1"/>
    <property type="molecule type" value="Genomic_DNA"/>
</dbReference>
<feature type="signal peptide" evidence="2">
    <location>
        <begin position="1"/>
        <end position="24"/>
    </location>
</feature>
<name>A0A1D1VGV6_RAMVA</name>
<keyword evidence="1" id="KW-0812">Transmembrane</keyword>